<comment type="catalytic activity">
    <reaction evidence="9">
        <text>isopentenyl phosphate + ATP = isopentenyl diphosphate + ADP</text>
        <dbReference type="Rhea" id="RHEA:33963"/>
        <dbReference type="ChEBI" id="CHEBI:30616"/>
        <dbReference type="ChEBI" id="CHEBI:65078"/>
        <dbReference type="ChEBI" id="CHEBI:128769"/>
        <dbReference type="ChEBI" id="CHEBI:456216"/>
        <dbReference type="EC" id="2.7.4.26"/>
    </reaction>
</comment>
<evidence type="ECO:0000256" key="6">
    <source>
        <dbReference type="ARBA" id="ARBA00022777"/>
    </source>
</evidence>
<feature type="domain" description="Aspartate/glutamate/uridylate kinase" evidence="10">
    <location>
        <begin position="7"/>
        <end position="240"/>
    </location>
</feature>
<keyword evidence="7" id="KW-0067">ATP-binding</keyword>
<keyword evidence="6 11" id="KW-0418">Kinase</keyword>
<dbReference type="PANTHER" id="PTHR43654:SF1">
    <property type="entry name" value="ISOPENTENYL PHOSPHATE KINASE"/>
    <property type="match status" value="1"/>
</dbReference>
<evidence type="ECO:0000313" key="12">
    <source>
        <dbReference type="Proteomes" id="UP000034235"/>
    </source>
</evidence>
<dbReference type="InterPro" id="IPR036393">
    <property type="entry name" value="AceGlu_kinase-like_sf"/>
</dbReference>
<evidence type="ECO:0000256" key="5">
    <source>
        <dbReference type="ARBA" id="ARBA00022741"/>
    </source>
</evidence>
<organism evidence="11 12">
    <name type="scientific">Candidatus Daviesbacteria bacterium GW2011_GWA2_38_24</name>
    <dbReference type="NCBI Taxonomy" id="1618422"/>
    <lineage>
        <taxon>Bacteria</taxon>
        <taxon>Candidatus Daviesiibacteriota</taxon>
    </lineage>
</organism>
<dbReference type="AlphaFoldDB" id="A0A0G0JAV2"/>
<evidence type="ECO:0000313" key="11">
    <source>
        <dbReference type="EMBL" id="KKQ64773.1"/>
    </source>
</evidence>
<comment type="similarity">
    <text evidence="1">Belongs to the isopentenyl phosphate kinase family.</text>
</comment>
<reference evidence="11 12" key="1">
    <citation type="journal article" date="2015" name="Nature">
        <title>rRNA introns, odd ribosomes, and small enigmatic genomes across a large radiation of phyla.</title>
        <authorList>
            <person name="Brown C.T."/>
            <person name="Hug L.A."/>
            <person name="Thomas B.C."/>
            <person name="Sharon I."/>
            <person name="Castelle C.J."/>
            <person name="Singh A."/>
            <person name="Wilkins M.J."/>
            <person name="Williams K.H."/>
            <person name="Banfield J.F."/>
        </authorList>
    </citation>
    <scope>NUCLEOTIDE SEQUENCE [LARGE SCALE GENOMIC DNA]</scope>
</reference>
<gene>
    <name evidence="11" type="ORF">US86_C0016G0002</name>
</gene>
<dbReference type="GO" id="GO:0005524">
    <property type="term" value="F:ATP binding"/>
    <property type="evidence" value="ECO:0007669"/>
    <property type="project" value="UniProtKB-KW"/>
</dbReference>
<comment type="caution">
    <text evidence="11">The sequence shown here is derived from an EMBL/GenBank/DDBJ whole genome shotgun (WGS) entry which is preliminary data.</text>
</comment>
<sequence length="250" mass="27877">MNYSMKKLILIKLGGSIISDKTKINKARFNVIKDLSRQVKEILENDKNLSIIITTGAGGFGHPVAKIYEHNLEEGLPFIKDAVKAINQIVIESLNKEGVRAVSVEPSEIAQYKNKEIVSLFHGFIVGLLEKNIIPVFHADLVDDQKLGISILSMDKFLVDLAIFFKNKNYEVEKVIFAGTTAGVVSRVGTTIKKITKKNLSKIKEVFYKGKGIDVTGGMKYKVEQCLRLAEEEIDSYITNDLSKKGTQIE</sequence>
<keyword evidence="8" id="KW-0414">Isoprene biosynthesis</keyword>
<protein>
    <recommendedName>
        <fullName evidence="3">Isopentenyl phosphate kinase</fullName>
        <ecNumber evidence="2">2.7.4.26</ecNumber>
    </recommendedName>
</protein>
<dbReference type="GO" id="GO:0102043">
    <property type="term" value="F:isopentenyl phosphate kinase activity"/>
    <property type="evidence" value="ECO:0007669"/>
    <property type="project" value="UniProtKB-EC"/>
</dbReference>
<dbReference type="EC" id="2.7.4.26" evidence="2"/>
<evidence type="ECO:0000256" key="7">
    <source>
        <dbReference type="ARBA" id="ARBA00022840"/>
    </source>
</evidence>
<dbReference type="InterPro" id="IPR001048">
    <property type="entry name" value="Asp/Glu/Uridylate_kinase"/>
</dbReference>
<evidence type="ECO:0000259" key="10">
    <source>
        <dbReference type="Pfam" id="PF00696"/>
    </source>
</evidence>
<evidence type="ECO:0000256" key="4">
    <source>
        <dbReference type="ARBA" id="ARBA00022679"/>
    </source>
</evidence>
<dbReference type="Proteomes" id="UP000034235">
    <property type="component" value="Unassembled WGS sequence"/>
</dbReference>
<name>A0A0G0JAV2_9BACT</name>
<dbReference type="EMBL" id="LBUP01000016">
    <property type="protein sequence ID" value="KKQ64773.1"/>
    <property type="molecule type" value="Genomic_DNA"/>
</dbReference>
<dbReference type="SUPFAM" id="SSF53633">
    <property type="entry name" value="Carbamate kinase-like"/>
    <property type="match status" value="1"/>
</dbReference>
<evidence type="ECO:0000256" key="2">
    <source>
        <dbReference type="ARBA" id="ARBA00012908"/>
    </source>
</evidence>
<accession>A0A0G0JAV2</accession>
<dbReference type="GO" id="GO:0005829">
    <property type="term" value="C:cytosol"/>
    <property type="evidence" value="ECO:0007669"/>
    <property type="project" value="TreeGrafter"/>
</dbReference>
<dbReference type="GO" id="GO:0016301">
    <property type="term" value="F:kinase activity"/>
    <property type="evidence" value="ECO:0007669"/>
    <property type="project" value="UniProtKB-KW"/>
</dbReference>
<dbReference type="Pfam" id="PF00696">
    <property type="entry name" value="AA_kinase"/>
    <property type="match status" value="1"/>
</dbReference>
<keyword evidence="5" id="KW-0547">Nucleotide-binding</keyword>
<keyword evidence="4" id="KW-0808">Transferase</keyword>
<dbReference type="InterPro" id="IPR024192">
    <property type="entry name" value="Fosfomycin_R_FomA-type"/>
</dbReference>
<dbReference type="NCBIfam" id="NF040647">
    <property type="entry name" value="IPPK_Arch"/>
    <property type="match status" value="1"/>
</dbReference>
<evidence type="ECO:0000256" key="1">
    <source>
        <dbReference type="ARBA" id="ARBA00010540"/>
    </source>
</evidence>
<evidence type="ECO:0000256" key="9">
    <source>
        <dbReference type="ARBA" id="ARBA00049063"/>
    </source>
</evidence>
<evidence type="ECO:0000256" key="8">
    <source>
        <dbReference type="ARBA" id="ARBA00023229"/>
    </source>
</evidence>
<evidence type="ECO:0000256" key="3">
    <source>
        <dbReference type="ARBA" id="ARBA00017267"/>
    </source>
</evidence>
<dbReference type="Gene3D" id="3.40.1160.10">
    <property type="entry name" value="Acetylglutamate kinase-like"/>
    <property type="match status" value="1"/>
</dbReference>
<dbReference type="GO" id="GO:0016114">
    <property type="term" value="P:terpenoid biosynthetic process"/>
    <property type="evidence" value="ECO:0007669"/>
    <property type="project" value="TreeGrafter"/>
</dbReference>
<dbReference type="PANTHER" id="PTHR43654">
    <property type="entry name" value="GLUTAMATE 5-KINASE"/>
    <property type="match status" value="1"/>
</dbReference>
<proteinExistence type="inferred from homology"/>